<dbReference type="OrthoDB" id="10288403at2759"/>
<reference evidence="1 2" key="1">
    <citation type="journal article" date="2010" name="Science">
        <title>Genome expansion and gene loss in powdery mildew fungi reveal tradeoffs in extreme parasitism.</title>
        <authorList>
            <person name="Spanu P.D."/>
            <person name="Abbott J.C."/>
            <person name="Amselem J."/>
            <person name="Burgis T.A."/>
            <person name="Soanes D.M."/>
            <person name="Stueber K."/>
            <person name="Ver Loren van Themaat E."/>
            <person name="Brown J.K.M."/>
            <person name="Butcher S.A."/>
            <person name="Gurr S.J."/>
            <person name="Lebrun M.-H."/>
            <person name="Ridout C.J."/>
            <person name="Schulze-Lefert P."/>
            <person name="Talbot N.J."/>
            <person name="Ahmadinejad N."/>
            <person name="Ametz C."/>
            <person name="Barton G.R."/>
            <person name="Benjdia M."/>
            <person name="Bidzinski P."/>
            <person name="Bindschedler L.V."/>
            <person name="Both M."/>
            <person name="Brewer M.T."/>
            <person name="Cadle-Davidson L."/>
            <person name="Cadle-Davidson M.M."/>
            <person name="Collemare J."/>
            <person name="Cramer R."/>
            <person name="Frenkel O."/>
            <person name="Godfrey D."/>
            <person name="Harriman J."/>
            <person name="Hoede C."/>
            <person name="King B.C."/>
            <person name="Klages S."/>
            <person name="Kleemann J."/>
            <person name="Knoll D."/>
            <person name="Koti P.S."/>
            <person name="Kreplak J."/>
            <person name="Lopez-Ruiz F.J."/>
            <person name="Lu X."/>
            <person name="Maekawa T."/>
            <person name="Mahanil S."/>
            <person name="Micali C."/>
            <person name="Milgroom M.G."/>
            <person name="Montana G."/>
            <person name="Noir S."/>
            <person name="O'Connell R.J."/>
            <person name="Oberhaensli S."/>
            <person name="Parlange F."/>
            <person name="Pedersen C."/>
            <person name="Quesneville H."/>
            <person name="Reinhardt R."/>
            <person name="Rott M."/>
            <person name="Sacristan S."/>
            <person name="Schmidt S.M."/>
            <person name="Schoen M."/>
            <person name="Skamnioti P."/>
            <person name="Sommer H."/>
            <person name="Stephens A."/>
            <person name="Takahara H."/>
            <person name="Thordal-Christensen H."/>
            <person name="Vigouroux M."/>
            <person name="Wessling R."/>
            <person name="Wicker T."/>
            <person name="Panstruga R."/>
        </authorList>
    </citation>
    <scope>NUCLEOTIDE SEQUENCE [LARGE SCALE GENOMIC DNA]</scope>
    <source>
        <strain evidence="1">DH14</strain>
    </source>
</reference>
<evidence type="ECO:0000313" key="1">
    <source>
        <dbReference type="EMBL" id="CCU77370.1"/>
    </source>
</evidence>
<protein>
    <submittedName>
        <fullName evidence="1">Uncharacterized protein</fullName>
    </submittedName>
</protein>
<comment type="caution">
    <text evidence="1">The sequence shown here is derived from an EMBL/GenBank/DDBJ whole genome shotgun (WGS) entry which is preliminary data.</text>
</comment>
<gene>
    <name evidence="1" type="ORF">BGHDH14_bgh00335</name>
</gene>
<sequence>MSIEQQGASSRPETNAGARAFIKMLGIWLDETQILGISLATEKRKPAISVISMVTSKHPTPRSVNYASDCALLQSAVQEALQSPDDLACLPISQGDK</sequence>
<dbReference type="EMBL" id="CAUH01003639">
    <property type="protein sequence ID" value="CCU77370.1"/>
    <property type="molecule type" value="Genomic_DNA"/>
</dbReference>
<dbReference type="Proteomes" id="UP000015441">
    <property type="component" value="Unassembled WGS sequence"/>
</dbReference>
<accession>N1J9Y6</accession>
<proteinExistence type="predicted"/>
<evidence type="ECO:0000313" key="2">
    <source>
        <dbReference type="Proteomes" id="UP000015441"/>
    </source>
</evidence>
<organism evidence="1 2">
    <name type="scientific">Blumeria graminis f. sp. hordei (strain DH14)</name>
    <name type="common">Barley powdery mildew</name>
    <name type="synonym">Oidium monilioides f. sp. hordei</name>
    <dbReference type="NCBI Taxonomy" id="546991"/>
    <lineage>
        <taxon>Eukaryota</taxon>
        <taxon>Fungi</taxon>
        <taxon>Dikarya</taxon>
        <taxon>Ascomycota</taxon>
        <taxon>Pezizomycotina</taxon>
        <taxon>Leotiomycetes</taxon>
        <taxon>Erysiphales</taxon>
        <taxon>Erysiphaceae</taxon>
        <taxon>Blumeria</taxon>
        <taxon>Blumeria hordei</taxon>
    </lineage>
</organism>
<dbReference type="HOGENOM" id="CLU_2359423_0_0_1"/>
<dbReference type="InParanoid" id="N1J9Y6"/>
<keyword evidence="2" id="KW-1185">Reference proteome</keyword>
<name>N1J9Y6_BLUG1</name>
<dbReference type="AlphaFoldDB" id="N1J9Y6"/>